<keyword evidence="5 6" id="KW-0472">Membrane</keyword>
<dbReference type="PIRSF" id="PIRSF031032">
    <property type="entry name" value="TMP_97_prd"/>
    <property type="match status" value="1"/>
</dbReference>
<dbReference type="AlphaFoldDB" id="A0AAV7U809"/>
<dbReference type="InterPro" id="IPR016964">
    <property type="entry name" value="Sigma2_recept"/>
</dbReference>
<keyword evidence="3 6" id="KW-0256">Endoplasmic reticulum</keyword>
<feature type="transmembrane region" description="Helical" evidence="6">
    <location>
        <begin position="99"/>
        <end position="118"/>
    </location>
</feature>
<accession>A0AAV7U809</accession>
<sequence>MASFTRLLEWIFCLYFFTHIPITLFVDLQALLPASLYPDCLTDLLKWYTVNFNDHLMRDPPVWFLTFVYCEALLQLPFFLVATYAFYKGGCKWIRIPAIMYSVHVATTLLPIIAHLLFAEFPLSQQKPVTQNERLTLVSIYAPYLLIPLLLLNTMLYNPNYVHEEKKKRK</sequence>
<evidence type="ECO:0000256" key="1">
    <source>
        <dbReference type="ARBA" id="ARBA00009096"/>
    </source>
</evidence>
<keyword evidence="9" id="KW-1185">Reference proteome</keyword>
<dbReference type="GO" id="GO:0031965">
    <property type="term" value="C:nuclear membrane"/>
    <property type="evidence" value="ECO:0007669"/>
    <property type="project" value="UniProtKB-SubCell"/>
</dbReference>
<reference evidence="8" key="1">
    <citation type="journal article" date="2022" name="bioRxiv">
        <title>Sequencing and chromosome-scale assembly of the giantPleurodeles waltlgenome.</title>
        <authorList>
            <person name="Brown T."/>
            <person name="Elewa A."/>
            <person name="Iarovenko S."/>
            <person name="Subramanian E."/>
            <person name="Araus A.J."/>
            <person name="Petzold A."/>
            <person name="Susuki M."/>
            <person name="Suzuki K.-i.T."/>
            <person name="Hayashi T."/>
            <person name="Toyoda A."/>
            <person name="Oliveira C."/>
            <person name="Osipova E."/>
            <person name="Leigh N.D."/>
            <person name="Simon A."/>
            <person name="Yun M.H."/>
        </authorList>
    </citation>
    <scope>NUCLEOTIDE SEQUENCE</scope>
    <source>
        <strain evidence="8">20211129_DDA</strain>
        <tissue evidence="8">Liver</tissue>
    </source>
</reference>
<organism evidence="8 9">
    <name type="scientific">Pleurodeles waltl</name>
    <name type="common">Iberian ribbed newt</name>
    <dbReference type="NCBI Taxonomy" id="8319"/>
    <lineage>
        <taxon>Eukaryota</taxon>
        <taxon>Metazoa</taxon>
        <taxon>Chordata</taxon>
        <taxon>Craniata</taxon>
        <taxon>Vertebrata</taxon>
        <taxon>Euteleostomi</taxon>
        <taxon>Amphibia</taxon>
        <taxon>Batrachia</taxon>
        <taxon>Caudata</taxon>
        <taxon>Salamandroidea</taxon>
        <taxon>Salamandridae</taxon>
        <taxon>Pleurodelinae</taxon>
        <taxon>Pleurodeles</taxon>
    </lineage>
</organism>
<evidence type="ECO:0000313" key="8">
    <source>
        <dbReference type="EMBL" id="KAJ1184605.1"/>
    </source>
</evidence>
<keyword evidence="2 6" id="KW-0812">Transmembrane</keyword>
<evidence type="ECO:0000256" key="4">
    <source>
        <dbReference type="ARBA" id="ARBA00022989"/>
    </source>
</evidence>
<proteinExistence type="inferred from homology"/>
<gene>
    <name evidence="8" type="ORF">NDU88_001409</name>
</gene>
<dbReference type="Proteomes" id="UP001066276">
    <property type="component" value="Chromosome 3_1"/>
</dbReference>
<feature type="domain" description="EXPERA" evidence="7">
    <location>
        <begin position="8"/>
        <end position="152"/>
    </location>
</feature>
<feature type="transmembrane region" description="Helical" evidence="6">
    <location>
        <begin position="7"/>
        <end position="26"/>
    </location>
</feature>
<dbReference type="EMBL" id="JANPWB010000005">
    <property type="protein sequence ID" value="KAJ1184605.1"/>
    <property type="molecule type" value="Genomic_DNA"/>
</dbReference>
<name>A0AAV7U809_PLEWA</name>
<dbReference type="Pfam" id="PF05241">
    <property type="entry name" value="EBP"/>
    <property type="match status" value="1"/>
</dbReference>
<evidence type="ECO:0000259" key="7">
    <source>
        <dbReference type="PROSITE" id="PS51751"/>
    </source>
</evidence>
<comment type="caution">
    <text evidence="8">The sequence shown here is derived from an EMBL/GenBank/DDBJ whole genome shotgun (WGS) entry which is preliminary data.</text>
</comment>
<comment type="similarity">
    <text evidence="1">Belongs to the TMEM97/sigma-2 receptor family.</text>
</comment>
<dbReference type="PROSITE" id="PS51751">
    <property type="entry name" value="EXPERA"/>
    <property type="match status" value="1"/>
</dbReference>
<evidence type="ECO:0000313" key="9">
    <source>
        <dbReference type="Proteomes" id="UP001066276"/>
    </source>
</evidence>
<feature type="transmembrane region" description="Helical" evidence="6">
    <location>
        <begin position="62"/>
        <end position="87"/>
    </location>
</feature>
<evidence type="ECO:0000256" key="2">
    <source>
        <dbReference type="ARBA" id="ARBA00022692"/>
    </source>
</evidence>
<comment type="subcellular location">
    <subcellularLocation>
        <location evidence="6">Rough endoplasmic reticulum membrane</location>
        <topology evidence="6">Multi-pass membrane protein</topology>
    </subcellularLocation>
    <subcellularLocation>
        <location evidence="6">Nucleus membrane</location>
        <topology evidence="6">Multi-pass membrane protein</topology>
    </subcellularLocation>
</comment>
<dbReference type="InterPro" id="IPR051987">
    <property type="entry name" value="Sigma-2_receptor-like"/>
</dbReference>
<comment type="function">
    <text evidence="6">Sigma-2 receptor which contributes to ameliorate dysfunctional cellular processes and slow degenerative progression by regulating cell functions including cholesterol biosynthesis/trafficking, membrane trafficking, autophagy, lipid membrane-bound protein trafficking, and receptor stabilization at the cell surface. Forms a ternary complex with PGRMC1 receptor and low density lipoprotein receptor/LDLR at the plasma membrane, which increases LDLR-mediated LDL cholesterol internalization. Decreases lysosomal sterol transporter NPC1 availability to the cell, probably through NPC1-binding, hence controlling lipid transport, including cholesterol and LBPA, outside of late endosome/lysosome. Binds regio- and stereoselective ligand 20(S)-hydroxycholesterol (20(S)-OHC), thereby linking OHC binding to cholesterol homeostasis. Also able to bind cholesterol. Binds histatin 1 (Hst 1)/HN1 salivary peptide at the ER membrane, which is critical for increasing mitochondria-ER contacts and stimulating Hst1 wound healing properties. May alter the activity of some cytochrome P450 proteins. Although shows homologies with sterol isomerases (EXPERA domain), not able to catalyze sterol isomerization. However, may act as sensors of these molecules. Acts as a quality control factor in the ER, promoting the proteolytic degradation of nonproductive and extramitochondrial precursor proteins in the ER membrane thus removing them from the ER surface.</text>
</comment>
<dbReference type="GO" id="GO:0005764">
    <property type="term" value="C:lysosome"/>
    <property type="evidence" value="ECO:0007669"/>
    <property type="project" value="UniProtKB-UniRule"/>
</dbReference>
<evidence type="ECO:0000256" key="5">
    <source>
        <dbReference type="ARBA" id="ARBA00023136"/>
    </source>
</evidence>
<dbReference type="InterPro" id="IPR033118">
    <property type="entry name" value="EXPERA"/>
</dbReference>
<protein>
    <recommendedName>
        <fullName evidence="6">Transmembrane protein 97</fullName>
    </recommendedName>
</protein>
<evidence type="ECO:0000256" key="3">
    <source>
        <dbReference type="ARBA" id="ARBA00022824"/>
    </source>
</evidence>
<feature type="transmembrane region" description="Helical" evidence="6">
    <location>
        <begin position="138"/>
        <end position="158"/>
    </location>
</feature>
<dbReference type="GO" id="GO:0005886">
    <property type="term" value="C:plasma membrane"/>
    <property type="evidence" value="ECO:0007669"/>
    <property type="project" value="UniProtKB-UniRule"/>
</dbReference>
<dbReference type="PANTHER" id="PTHR31204:SF1">
    <property type="entry name" value="SIGMA INTRACELLULAR RECEPTOR 2"/>
    <property type="match status" value="1"/>
</dbReference>
<evidence type="ECO:0000256" key="6">
    <source>
        <dbReference type="PIRNR" id="PIRNR031032"/>
    </source>
</evidence>
<dbReference type="PANTHER" id="PTHR31204">
    <property type="entry name" value="SIGMA INTRACELLULAR RECEPTOR 2"/>
    <property type="match status" value="1"/>
</dbReference>
<keyword evidence="6" id="KW-0539">Nucleus</keyword>
<keyword evidence="4 6" id="KW-1133">Transmembrane helix</keyword>
<dbReference type="GO" id="GO:0030867">
    <property type="term" value="C:rough endoplasmic reticulum membrane"/>
    <property type="evidence" value="ECO:0007669"/>
    <property type="project" value="UniProtKB-SubCell"/>
</dbReference>